<proteinExistence type="predicted"/>
<evidence type="ECO:0000313" key="2">
    <source>
        <dbReference type="Proteomes" id="UP001500542"/>
    </source>
</evidence>
<protein>
    <submittedName>
        <fullName evidence="1">Helix-turn-helix domain-containing protein</fullName>
    </submittedName>
</protein>
<organism evidence="1 2">
    <name type="scientific">Kribbella koreensis</name>
    <dbReference type="NCBI Taxonomy" id="57909"/>
    <lineage>
        <taxon>Bacteria</taxon>
        <taxon>Bacillati</taxon>
        <taxon>Actinomycetota</taxon>
        <taxon>Actinomycetes</taxon>
        <taxon>Propionibacteriales</taxon>
        <taxon>Kribbellaceae</taxon>
        <taxon>Kribbella</taxon>
    </lineage>
</organism>
<dbReference type="RefSeq" id="WP_343970778.1">
    <property type="nucleotide sequence ID" value="NZ_BAAAHK010000007.1"/>
</dbReference>
<comment type="caution">
    <text evidence="1">The sequence shown here is derived from an EMBL/GenBank/DDBJ whole genome shotgun (WGS) entry which is preliminary data.</text>
</comment>
<gene>
    <name evidence="1" type="ORF">GCM10009554_35860</name>
</gene>
<dbReference type="Proteomes" id="UP001500542">
    <property type="component" value="Unassembled WGS sequence"/>
</dbReference>
<keyword evidence="2" id="KW-1185">Reference proteome</keyword>
<name>A0ABP4B149_9ACTN</name>
<sequence length="361" mass="40301">MAPSPEAVRLAKRLRGLRDSQDVTLTQSQLAKALSHDVRVAVATISSWESLTNPKLPPAERLRSYALLFCTDRHNADGTPKMTAERDLTADERGRFEELHEELLGLRDAASRLQGTATGSSGSGSYTWDFENGPITIICPEAPTDERPDLANEKDPNYTRMYRYADLDALMELWGHVRASNPELPITHRLPSEVKADDMSGHLVVLGGIGWNHVTKRLLKTLREMPISQFEVSDLKTGEIFKASDVGGQEFRPVFEDGDDGPELVEDVALLTRLRNPFNSNRTITICNGIHSRGVLGAVRTLTDIAVRERNEAYLSKHFPDGLFAMLLRVPVVNGEAISPDLEIPENRLYQWEPDHKVTKE</sequence>
<dbReference type="EMBL" id="BAAAHK010000007">
    <property type="protein sequence ID" value="GAA0942920.1"/>
    <property type="molecule type" value="Genomic_DNA"/>
</dbReference>
<accession>A0ABP4B149</accession>
<dbReference type="CDD" id="cd00093">
    <property type="entry name" value="HTH_XRE"/>
    <property type="match status" value="1"/>
</dbReference>
<reference evidence="2" key="1">
    <citation type="journal article" date="2019" name="Int. J. Syst. Evol. Microbiol.">
        <title>The Global Catalogue of Microorganisms (GCM) 10K type strain sequencing project: providing services to taxonomists for standard genome sequencing and annotation.</title>
        <authorList>
            <consortium name="The Broad Institute Genomics Platform"/>
            <consortium name="The Broad Institute Genome Sequencing Center for Infectious Disease"/>
            <person name="Wu L."/>
            <person name="Ma J."/>
        </authorList>
    </citation>
    <scope>NUCLEOTIDE SEQUENCE [LARGE SCALE GENOMIC DNA]</scope>
    <source>
        <strain evidence="2">JCM 10977</strain>
    </source>
</reference>
<dbReference type="InterPro" id="IPR001387">
    <property type="entry name" value="Cro/C1-type_HTH"/>
</dbReference>
<evidence type="ECO:0000313" key="1">
    <source>
        <dbReference type="EMBL" id="GAA0942920.1"/>
    </source>
</evidence>